<evidence type="ECO:0000313" key="3">
    <source>
        <dbReference type="Proteomes" id="UP001549749"/>
    </source>
</evidence>
<comment type="caution">
    <text evidence="2">The sequence shown here is derived from an EMBL/GenBank/DDBJ whole genome shotgun (WGS) entry which is preliminary data.</text>
</comment>
<evidence type="ECO:0000313" key="2">
    <source>
        <dbReference type="EMBL" id="MET6996798.1"/>
    </source>
</evidence>
<keyword evidence="3" id="KW-1185">Reference proteome</keyword>
<accession>A0ABV2T186</accession>
<dbReference type="RefSeq" id="WP_354659439.1">
    <property type="nucleotide sequence ID" value="NZ_JBEXAC010000001.1"/>
</dbReference>
<evidence type="ECO:0000256" key="1">
    <source>
        <dbReference type="SAM" id="SignalP"/>
    </source>
</evidence>
<gene>
    <name evidence="2" type="ORF">ABR189_05445</name>
</gene>
<dbReference type="InterPro" id="IPR058060">
    <property type="entry name" value="HYC_CC_PP"/>
</dbReference>
<reference evidence="2 3" key="1">
    <citation type="submission" date="2024-06" db="EMBL/GenBank/DDBJ databases">
        <title>Chitinophaga defluvii sp. nov., isolated from municipal sewage.</title>
        <authorList>
            <person name="Zhang L."/>
        </authorList>
    </citation>
    <scope>NUCLEOTIDE SEQUENCE [LARGE SCALE GENOMIC DNA]</scope>
    <source>
        <strain evidence="2 3">H8</strain>
    </source>
</reference>
<dbReference type="NCBIfam" id="NF047658">
    <property type="entry name" value="HYC_CC_PP"/>
    <property type="match status" value="1"/>
</dbReference>
<dbReference type="Proteomes" id="UP001549749">
    <property type="component" value="Unassembled WGS sequence"/>
</dbReference>
<keyword evidence="1" id="KW-0732">Signal</keyword>
<dbReference type="EMBL" id="JBEXAC010000001">
    <property type="protein sequence ID" value="MET6996798.1"/>
    <property type="molecule type" value="Genomic_DNA"/>
</dbReference>
<proteinExistence type="predicted"/>
<organism evidence="2 3">
    <name type="scientific">Chitinophaga defluvii</name>
    <dbReference type="NCBI Taxonomy" id="3163343"/>
    <lineage>
        <taxon>Bacteria</taxon>
        <taxon>Pseudomonadati</taxon>
        <taxon>Bacteroidota</taxon>
        <taxon>Chitinophagia</taxon>
        <taxon>Chitinophagales</taxon>
        <taxon>Chitinophagaceae</taxon>
        <taxon>Chitinophaga</taxon>
    </lineage>
</organism>
<feature type="chain" id="PRO_5047497903" evidence="1">
    <location>
        <begin position="20"/>
        <end position="134"/>
    </location>
</feature>
<name>A0ABV2T186_9BACT</name>
<dbReference type="Pfam" id="PF26622">
    <property type="entry name" value="DUF8199"/>
    <property type="match status" value="1"/>
</dbReference>
<protein>
    <submittedName>
        <fullName evidence="2">Uncharacterized protein</fullName>
    </submittedName>
</protein>
<sequence length="134" mass="15052">MKKLLTLLLAMFYMGSSTGATFHMHYCMEKLVDIQLWHGETEKCGKCEAKHAHNKQCTKKCCKDEHKTVKLEKDQKVAENTVHLMQLVAVTIPVAFPVLQDIQAVSLTAAFPVSNAPPRSSKVSPQILHCTFRI</sequence>
<dbReference type="InterPro" id="IPR058512">
    <property type="entry name" value="DUF8199"/>
</dbReference>
<feature type="signal peptide" evidence="1">
    <location>
        <begin position="1"/>
        <end position="19"/>
    </location>
</feature>